<comment type="caution">
    <text evidence="6">The sequence shown here is derived from an EMBL/GenBank/DDBJ whole genome shotgun (WGS) entry which is preliminary data.</text>
</comment>
<dbReference type="Proteomes" id="UP000606044">
    <property type="component" value="Unassembled WGS sequence"/>
</dbReference>
<reference evidence="6" key="1">
    <citation type="journal article" date="2014" name="Int. J. Syst. Evol. Microbiol.">
        <title>Complete genome sequence of Corynebacterium casei LMG S-19264T (=DSM 44701T), isolated from a smear-ripened cheese.</title>
        <authorList>
            <consortium name="US DOE Joint Genome Institute (JGI-PGF)"/>
            <person name="Walter F."/>
            <person name="Albersmeier A."/>
            <person name="Kalinowski J."/>
            <person name="Ruckert C."/>
        </authorList>
    </citation>
    <scope>NUCLEOTIDE SEQUENCE</scope>
    <source>
        <strain evidence="6">CCM 7897</strain>
    </source>
</reference>
<dbReference type="Pfam" id="PF00753">
    <property type="entry name" value="Lactamase_B"/>
    <property type="match status" value="1"/>
</dbReference>
<dbReference type="PANTHER" id="PTHR46233">
    <property type="entry name" value="HYDROXYACYLGLUTATHIONE HYDROLASE GLOC"/>
    <property type="match status" value="1"/>
</dbReference>
<dbReference type="SMART" id="SM00849">
    <property type="entry name" value="Lactamase_B"/>
    <property type="match status" value="1"/>
</dbReference>
<reference evidence="6" key="2">
    <citation type="submission" date="2020-09" db="EMBL/GenBank/DDBJ databases">
        <authorList>
            <person name="Sun Q."/>
            <person name="Sedlacek I."/>
        </authorList>
    </citation>
    <scope>NUCLEOTIDE SEQUENCE</scope>
    <source>
        <strain evidence="6">CCM 7897</strain>
    </source>
</reference>
<evidence type="ECO:0000259" key="5">
    <source>
        <dbReference type="SMART" id="SM00849"/>
    </source>
</evidence>
<dbReference type="EMBL" id="BMCT01000001">
    <property type="protein sequence ID" value="GGF48553.1"/>
    <property type="molecule type" value="Genomic_DNA"/>
</dbReference>
<dbReference type="InterPro" id="IPR036866">
    <property type="entry name" value="RibonucZ/Hydroxyglut_hydro"/>
</dbReference>
<evidence type="ECO:0000256" key="2">
    <source>
        <dbReference type="ARBA" id="ARBA00022723"/>
    </source>
</evidence>
<dbReference type="InterPro" id="IPR051453">
    <property type="entry name" value="MBL_Glyoxalase_II"/>
</dbReference>
<dbReference type="RefSeq" id="WP_188575049.1">
    <property type="nucleotide sequence ID" value="NZ_BMCT01000001.1"/>
</dbReference>
<organism evidence="6 7">
    <name type="scientific">Azorhizobium oxalatiphilum</name>
    <dbReference type="NCBI Taxonomy" id="980631"/>
    <lineage>
        <taxon>Bacteria</taxon>
        <taxon>Pseudomonadati</taxon>
        <taxon>Pseudomonadota</taxon>
        <taxon>Alphaproteobacteria</taxon>
        <taxon>Hyphomicrobiales</taxon>
        <taxon>Xanthobacteraceae</taxon>
        <taxon>Azorhizobium</taxon>
    </lineage>
</organism>
<proteinExistence type="predicted"/>
<keyword evidence="3" id="KW-0378">Hydrolase</keyword>
<comment type="cofactor">
    <cofactor evidence="1">
        <name>Zn(2+)</name>
        <dbReference type="ChEBI" id="CHEBI:29105"/>
    </cofactor>
</comment>
<sequence length="213" mass="22595">MQPIQIAVVPVTPFQQNCSILWCTATMKGAVIDPGGDLPRIREALKETGVTVEKILLTHGHVDHAAGAAELSETLNVPIEGPNEKDQFLLDALVDSAARFNMEGARTVTPGRYLKEGDQVRVGELVLDVLDVPGHTPGHVVFVHKPTSIAIVGDTLFRGSVGRTDFPYGDPDLLIAGIKAKLLPLGDGVVCLPGHGPVTSIGDEKTGNPFLND</sequence>
<keyword evidence="2" id="KW-0479">Metal-binding</keyword>
<gene>
    <name evidence="6" type="ORF">GCM10007301_04790</name>
</gene>
<dbReference type="AlphaFoldDB" id="A0A917BK35"/>
<evidence type="ECO:0000256" key="3">
    <source>
        <dbReference type="ARBA" id="ARBA00022801"/>
    </source>
</evidence>
<evidence type="ECO:0000313" key="7">
    <source>
        <dbReference type="Proteomes" id="UP000606044"/>
    </source>
</evidence>
<evidence type="ECO:0000256" key="4">
    <source>
        <dbReference type="ARBA" id="ARBA00022833"/>
    </source>
</evidence>
<keyword evidence="7" id="KW-1185">Reference proteome</keyword>
<dbReference type="GO" id="GO:0016787">
    <property type="term" value="F:hydrolase activity"/>
    <property type="evidence" value="ECO:0007669"/>
    <property type="project" value="UniProtKB-KW"/>
</dbReference>
<evidence type="ECO:0000256" key="1">
    <source>
        <dbReference type="ARBA" id="ARBA00001947"/>
    </source>
</evidence>
<dbReference type="InterPro" id="IPR001279">
    <property type="entry name" value="Metallo-B-lactamas"/>
</dbReference>
<keyword evidence="4" id="KW-0862">Zinc</keyword>
<dbReference type="PANTHER" id="PTHR46233:SF3">
    <property type="entry name" value="HYDROXYACYLGLUTATHIONE HYDROLASE GLOC"/>
    <property type="match status" value="1"/>
</dbReference>
<feature type="domain" description="Metallo-beta-lactamase" evidence="5">
    <location>
        <begin position="15"/>
        <end position="195"/>
    </location>
</feature>
<dbReference type="CDD" id="cd07737">
    <property type="entry name" value="YcbL-like_MBL-fold"/>
    <property type="match status" value="1"/>
</dbReference>
<dbReference type="Gene3D" id="3.60.15.10">
    <property type="entry name" value="Ribonuclease Z/Hydroxyacylglutathione hydrolase-like"/>
    <property type="match status" value="1"/>
</dbReference>
<evidence type="ECO:0000313" key="6">
    <source>
        <dbReference type="EMBL" id="GGF48553.1"/>
    </source>
</evidence>
<accession>A0A917BK35</accession>
<dbReference type="GO" id="GO:0046872">
    <property type="term" value="F:metal ion binding"/>
    <property type="evidence" value="ECO:0007669"/>
    <property type="project" value="UniProtKB-KW"/>
</dbReference>
<dbReference type="SUPFAM" id="SSF56281">
    <property type="entry name" value="Metallo-hydrolase/oxidoreductase"/>
    <property type="match status" value="1"/>
</dbReference>
<protein>
    <submittedName>
        <fullName evidence="6">MBL fold metallo-hydrolase</fullName>
    </submittedName>
</protein>
<name>A0A917BK35_9HYPH</name>